<name>A0A0B7ATB3_9EUPU</name>
<protein>
    <submittedName>
        <fullName evidence="1">Uncharacterized protein</fullName>
    </submittedName>
</protein>
<dbReference type="EMBL" id="HACG01037404">
    <property type="protein sequence ID" value="CEK84269.1"/>
    <property type="molecule type" value="Transcribed_RNA"/>
</dbReference>
<evidence type="ECO:0000313" key="1">
    <source>
        <dbReference type="EMBL" id="CEK84269.1"/>
    </source>
</evidence>
<gene>
    <name evidence="1" type="primary">ORF141765</name>
</gene>
<feature type="non-terminal residue" evidence="1">
    <location>
        <position position="55"/>
    </location>
</feature>
<reference evidence="1" key="1">
    <citation type="submission" date="2014-12" db="EMBL/GenBank/DDBJ databases">
        <title>Insight into the proteome of Arion vulgaris.</title>
        <authorList>
            <person name="Aradska J."/>
            <person name="Bulat T."/>
            <person name="Smidak R."/>
            <person name="Sarate P."/>
            <person name="Gangsoo J."/>
            <person name="Sialana F."/>
            <person name="Bilban M."/>
            <person name="Lubec G."/>
        </authorList>
    </citation>
    <scope>NUCLEOTIDE SEQUENCE</scope>
    <source>
        <tissue evidence="1">Skin</tissue>
    </source>
</reference>
<accession>A0A0B7ATB3</accession>
<organism evidence="1">
    <name type="scientific">Arion vulgaris</name>
    <dbReference type="NCBI Taxonomy" id="1028688"/>
    <lineage>
        <taxon>Eukaryota</taxon>
        <taxon>Metazoa</taxon>
        <taxon>Spiralia</taxon>
        <taxon>Lophotrochozoa</taxon>
        <taxon>Mollusca</taxon>
        <taxon>Gastropoda</taxon>
        <taxon>Heterobranchia</taxon>
        <taxon>Euthyneura</taxon>
        <taxon>Panpulmonata</taxon>
        <taxon>Eupulmonata</taxon>
        <taxon>Stylommatophora</taxon>
        <taxon>Helicina</taxon>
        <taxon>Arionoidea</taxon>
        <taxon>Arionidae</taxon>
        <taxon>Arion</taxon>
    </lineage>
</organism>
<dbReference type="AlphaFoldDB" id="A0A0B7ATB3"/>
<sequence length="55" mass="6147">MCPSLANGPSQQKFSTCHENNITLVVTQQNVCSCKLQITLFSCHIYRKVLPVLIP</sequence>
<proteinExistence type="predicted"/>